<feature type="compositionally biased region" description="Basic and acidic residues" evidence="1">
    <location>
        <begin position="26"/>
        <end position="36"/>
    </location>
</feature>
<sequence>MRIGRRARKSAEERKNRQKSAGISRRARESAEERKNQQKSAGIGRRPQISTGILQRGPAPFQ</sequence>
<proteinExistence type="predicted"/>
<keyword evidence="3" id="KW-1185">Reference proteome</keyword>
<feature type="region of interest" description="Disordered" evidence="1">
    <location>
        <begin position="1"/>
        <end position="62"/>
    </location>
</feature>
<reference evidence="2 3" key="1">
    <citation type="submission" date="2019-03" db="EMBL/GenBank/DDBJ databases">
        <title>Genome sequence of Lentibacillus salicampi ATCC BAA-719.</title>
        <authorList>
            <person name="Maclea K.S."/>
            <person name="Simoes Junior M."/>
        </authorList>
    </citation>
    <scope>NUCLEOTIDE SEQUENCE [LARGE SCALE GENOMIC DNA]</scope>
    <source>
        <strain evidence="2 3">ATCC BAA-719</strain>
    </source>
</reference>
<accession>A0A4Y9AA99</accession>
<protein>
    <submittedName>
        <fullName evidence="2">Uncharacterized protein</fullName>
    </submittedName>
</protein>
<organism evidence="2 3">
    <name type="scientific">Lentibacillus salicampi</name>
    <dbReference type="NCBI Taxonomy" id="175306"/>
    <lineage>
        <taxon>Bacteria</taxon>
        <taxon>Bacillati</taxon>
        <taxon>Bacillota</taxon>
        <taxon>Bacilli</taxon>
        <taxon>Bacillales</taxon>
        <taxon>Bacillaceae</taxon>
        <taxon>Lentibacillus</taxon>
    </lineage>
</organism>
<evidence type="ECO:0000313" key="2">
    <source>
        <dbReference type="EMBL" id="TFJ92252.1"/>
    </source>
</evidence>
<dbReference type="Proteomes" id="UP000298484">
    <property type="component" value="Unassembled WGS sequence"/>
</dbReference>
<name>A0A4Y9AA99_9BACI</name>
<comment type="caution">
    <text evidence="2">The sequence shown here is derived from an EMBL/GenBank/DDBJ whole genome shotgun (WGS) entry which is preliminary data.</text>
</comment>
<dbReference type="RefSeq" id="WP_135110679.1">
    <property type="nucleotide sequence ID" value="NZ_SRHY01000026.1"/>
</dbReference>
<dbReference type="EMBL" id="SRHY01000026">
    <property type="protein sequence ID" value="TFJ92252.1"/>
    <property type="molecule type" value="Genomic_DNA"/>
</dbReference>
<dbReference type="AlphaFoldDB" id="A0A4Y9AA99"/>
<evidence type="ECO:0000313" key="3">
    <source>
        <dbReference type="Proteomes" id="UP000298484"/>
    </source>
</evidence>
<evidence type="ECO:0000256" key="1">
    <source>
        <dbReference type="SAM" id="MobiDB-lite"/>
    </source>
</evidence>
<gene>
    <name evidence="2" type="ORF">E4U82_13400</name>
</gene>